<accession>A0AAD4DVP9</accession>
<evidence type="ECO:0000313" key="2">
    <source>
        <dbReference type="Proteomes" id="UP001195769"/>
    </source>
</evidence>
<protein>
    <submittedName>
        <fullName evidence="1">Uncharacterized protein</fullName>
    </submittedName>
</protein>
<comment type="caution">
    <text evidence="1">The sequence shown here is derived from an EMBL/GenBank/DDBJ whole genome shotgun (WGS) entry which is preliminary data.</text>
</comment>
<proteinExistence type="predicted"/>
<dbReference type="Proteomes" id="UP001195769">
    <property type="component" value="Unassembled WGS sequence"/>
</dbReference>
<organism evidence="1 2">
    <name type="scientific">Suillus fuscotomentosus</name>
    <dbReference type="NCBI Taxonomy" id="1912939"/>
    <lineage>
        <taxon>Eukaryota</taxon>
        <taxon>Fungi</taxon>
        <taxon>Dikarya</taxon>
        <taxon>Basidiomycota</taxon>
        <taxon>Agaricomycotina</taxon>
        <taxon>Agaricomycetes</taxon>
        <taxon>Agaricomycetidae</taxon>
        <taxon>Boletales</taxon>
        <taxon>Suillineae</taxon>
        <taxon>Suillaceae</taxon>
        <taxon>Suillus</taxon>
    </lineage>
</organism>
<sequence>TVIESQIANIRSQNNLAFQMIHGLCLFSGGSSHKTIDLLACCGLSPAYDTLHNAHVAMADGQIQRK</sequence>
<feature type="non-terminal residue" evidence="1">
    <location>
        <position position="1"/>
    </location>
</feature>
<gene>
    <name evidence="1" type="ORF">F5891DRAFT_960741</name>
</gene>
<dbReference type="RefSeq" id="XP_041220604.1">
    <property type="nucleotide sequence ID" value="XM_041375764.1"/>
</dbReference>
<evidence type="ECO:0000313" key="1">
    <source>
        <dbReference type="EMBL" id="KAG1895028.1"/>
    </source>
</evidence>
<keyword evidence="2" id="KW-1185">Reference proteome</keyword>
<name>A0AAD4DVP9_9AGAM</name>
<dbReference type="AlphaFoldDB" id="A0AAD4DVP9"/>
<dbReference type="GeneID" id="64670062"/>
<dbReference type="EMBL" id="JABBWK010000072">
    <property type="protein sequence ID" value="KAG1895028.1"/>
    <property type="molecule type" value="Genomic_DNA"/>
</dbReference>
<reference evidence="1" key="1">
    <citation type="journal article" date="2020" name="New Phytol.">
        <title>Comparative genomics reveals dynamic genome evolution in host specialist ectomycorrhizal fungi.</title>
        <authorList>
            <person name="Lofgren L.A."/>
            <person name="Nguyen N.H."/>
            <person name="Vilgalys R."/>
            <person name="Ruytinx J."/>
            <person name="Liao H.L."/>
            <person name="Branco S."/>
            <person name="Kuo A."/>
            <person name="LaButti K."/>
            <person name="Lipzen A."/>
            <person name="Andreopoulos W."/>
            <person name="Pangilinan J."/>
            <person name="Riley R."/>
            <person name="Hundley H."/>
            <person name="Na H."/>
            <person name="Barry K."/>
            <person name="Grigoriev I.V."/>
            <person name="Stajich J.E."/>
            <person name="Kennedy P.G."/>
        </authorList>
    </citation>
    <scope>NUCLEOTIDE SEQUENCE</scope>
    <source>
        <strain evidence="1">FC203</strain>
    </source>
</reference>